<organism evidence="1 2">
    <name type="scientific">Stylosanthes scabra</name>
    <dbReference type="NCBI Taxonomy" id="79078"/>
    <lineage>
        <taxon>Eukaryota</taxon>
        <taxon>Viridiplantae</taxon>
        <taxon>Streptophyta</taxon>
        <taxon>Embryophyta</taxon>
        <taxon>Tracheophyta</taxon>
        <taxon>Spermatophyta</taxon>
        <taxon>Magnoliopsida</taxon>
        <taxon>eudicotyledons</taxon>
        <taxon>Gunneridae</taxon>
        <taxon>Pentapetalae</taxon>
        <taxon>rosids</taxon>
        <taxon>fabids</taxon>
        <taxon>Fabales</taxon>
        <taxon>Fabaceae</taxon>
        <taxon>Papilionoideae</taxon>
        <taxon>50 kb inversion clade</taxon>
        <taxon>dalbergioids sensu lato</taxon>
        <taxon>Dalbergieae</taxon>
        <taxon>Pterocarpus clade</taxon>
        <taxon>Stylosanthes</taxon>
    </lineage>
</organism>
<sequence>MVPSLVSPSVLVVPSHHHSVTAVHPRPCSAAIDSVSAIVTENHHQYESEDGGCWFAWWFHNREPPEPPLRHQEFTVVSSHRRRSLSSPEFIRLPKTKPHPSPDLSSVGLLKFYLVGAAVRTGMMAEFRGRIVVTAELVLAATNAGTNGLGAYSVRVIADLVNKSFTESKDLVLTSYELILALLESIPPC</sequence>
<proteinExistence type="predicted"/>
<dbReference type="Proteomes" id="UP001341840">
    <property type="component" value="Unassembled WGS sequence"/>
</dbReference>
<reference evidence="1 2" key="1">
    <citation type="journal article" date="2023" name="Plants (Basel)">
        <title>Bridging the Gap: Combining Genomics and Transcriptomics Approaches to Understand Stylosanthes scabra, an Orphan Legume from the Brazilian Caatinga.</title>
        <authorList>
            <person name="Ferreira-Neto J.R.C."/>
            <person name="da Silva M.D."/>
            <person name="Binneck E."/>
            <person name="de Melo N.F."/>
            <person name="da Silva R.H."/>
            <person name="de Melo A.L.T.M."/>
            <person name="Pandolfi V."/>
            <person name="Bustamante F.O."/>
            <person name="Brasileiro-Vidal A.C."/>
            <person name="Benko-Iseppon A.M."/>
        </authorList>
    </citation>
    <scope>NUCLEOTIDE SEQUENCE [LARGE SCALE GENOMIC DNA]</scope>
    <source>
        <tissue evidence="1">Leaves</tissue>
    </source>
</reference>
<evidence type="ECO:0000313" key="2">
    <source>
        <dbReference type="Proteomes" id="UP001341840"/>
    </source>
</evidence>
<dbReference type="EMBL" id="JASCZI010061200">
    <property type="protein sequence ID" value="MED6137996.1"/>
    <property type="molecule type" value="Genomic_DNA"/>
</dbReference>
<keyword evidence="2" id="KW-1185">Reference proteome</keyword>
<comment type="caution">
    <text evidence="1">The sequence shown here is derived from an EMBL/GenBank/DDBJ whole genome shotgun (WGS) entry which is preliminary data.</text>
</comment>
<accession>A0ABU6SPH2</accession>
<gene>
    <name evidence="1" type="ORF">PIB30_070192</name>
</gene>
<evidence type="ECO:0000313" key="1">
    <source>
        <dbReference type="EMBL" id="MED6137996.1"/>
    </source>
</evidence>
<protein>
    <submittedName>
        <fullName evidence="1">Uncharacterized protein</fullName>
    </submittedName>
</protein>
<name>A0ABU6SPH2_9FABA</name>